<dbReference type="EMBL" id="SHKW01000001">
    <property type="protein sequence ID" value="RZU39991.1"/>
    <property type="molecule type" value="Genomic_DNA"/>
</dbReference>
<organism evidence="1 2">
    <name type="scientific">Edaphobacter modestus</name>
    <dbReference type="NCBI Taxonomy" id="388466"/>
    <lineage>
        <taxon>Bacteria</taxon>
        <taxon>Pseudomonadati</taxon>
        <taxon>Acidobacteriota</taxon>
        <taxon>Terriglobia</taxon>
        <taxon>Terriglobales</taxon>
        <taxon>Acidobacteriaceae</taxon>
        <taxon>Edaphobacter</taxon>
    </lineage>
</organism>
<name>A0A4Q7YSM0_9BACT</name>
<sequence>MYLLFLPSLVALIVIGGITLKDQFRFRAR</sequence>
<accession>A0A4Q7YSM0</accession>
<keyword evidence="2" id="KW-1185">Reference proteome</keyword>
<dbReference type="Proteomes" id="UP000292958">
    <property type="component" value="Unassembled WGS sequence"/>
</dbReference>
<gene>
    <name evidence="1" type="ORF">BDD14_1404</name>
</gene>
<proteinExistence type="predicted"/>
<protein>
    <submittedName>
        <fullName evidence="1">Uncharacterized protein</fullName>
    </submittedName>
</protein>
<evidence type="ECO:0000313" key="2">
    <source>
        <dbReference type="Proteomes" id="UP000292958"/>
    </source>
</evidence>
<dbReference type="AlphaFoldDB" id="A0A4Q7YSM0"/>
<evidence type="ECO:0000313" key="1">
    <source>
        <dbReference type="EMBL" id="RZU39991.1"/>
    </source>
</evidence>
<comment type="caution">
    <text evidence="1">The sequence shown here is derived from an EMBL/GenBank/DDBJ whole genome shotgun (WGS) entry which is preliminary data.</text>
</comment>
<reference evidence="1 2" key="1">
    <citation type="submission" date="2019-02" db="EMBL/GenBank/DDBJ databases">
        <title>Genomic Encyclopedia of Archaeal and Bacterial Type Strains, Phase II (KMG-II): from individual species to whole genera.</title>
        <authorList>
            <person name="Goeker M."/>
        </authorList>
    </citation>
    <scope>NUCLEOTIDE SEQUENCE [LARGE SCALE GENOMIC DNA]</scope>
    <source>
        <strain evidence="1 2">DSM 18101</strain>
    </source>
</reference>